<protein>
    <submittedName>
        <fullName evidence="2">Uncharacterized protein</fullName>
    </submittedName>
</protein>
<gene>
    <name evidence="2" type="ORF">KEH51_00720</name>
</gene>
<comment type="caution">
    <text evidence="2">The sequence shown here is derived from an EMBL/GenBank/DDBJ whole genome shotgun (WGS) entry which is preliminary data.</text>
</comment>
<dbReference type="EMBL" id="JAGTPW010000001">
    <property type="protein sequence ID" value="MBR8643814.1"/>
    <property type="molecule type" value="Genomic_DNA"/>
</dbReference>
<feature type="compositionally biased region" description="Basic and acidic residues" evidence="1">
    <location>
        <begin position="1"/>
        <end position="10"/>
    </location>
</feature>
<evidence type="ECO:0000313" key="2">
    <source>
        <dbReference type="EMBL" id="MBR8643814.1"/>
    </source>
</evidence>
<accession>A0A941J9I7</accession>
<dbReference type="Proteomes" id="UP000680045">
    <property type="component" value="Unassembled WGS sequence"/>
</dbReference>
<proteinExistence type="predicted"/>
<evidence type="ECO:0000256" key="1">
    <source>
        <dbReference type="SAM" id="MobiDB-lite"/>
    </source>
</evidence>
<organism evidence="2 3">
    <name type="scientific">Peribacillus frigoritolerans</name>
    <dbReference type="NCBI Taxonomy" id="450367"/>
    <lineage>
        <taxon>Bacteria</taxon>
        <taxon>Bacillati</taxon>
        <taxon>Bacillota</taxon>
        <taxon>Bacilli</taxon>
        <taxon>Bacillales</taxon>
        <taxon>Bacillaceae</taxon>
        <taxon>Peribacillus</taxon>
    </lineage>
</organism>
<feature type="region of interest" description="Disordered" evidence="1">
    <location>
        <begin position="1"/>
        <end position="34"/>
    </location>
</feature>
<sequence length="64" mass="7073">MRLLREKRVQGDPAGESRGGSPDRPRKASALRSKNLLQTKKSAVNGGLCLLFCRMILLINGKCY</sequence>
<evidence type="ECO:0000313" key="3">
    <source>
        <dbReference type="Proteomes" id="UP000680045"/>
    </source>
</evidence>
<dbReference type="AlphaFoldDB" id="A0A941J9I7"/>
<name>A0A941J9I7_9BACI</name>
<reference evidence="2" key="1">
    <citation type="submission" date="2021-04" db="EMBL/GenBank/DDBJ databases">
        <title>Whole genome sequencing of Enterococci isolates from hospitalized patients.</title>
        <authorList>
            <person name="Ogoti B.M."/>
            <person name="Onyambu F.G."/>
        </authorList>
    </citation>
    <scope>NUCLEOTIDE SEQUENCE</scope>
    <source>
        <strain evidence="2">242</strain>
    </source>
</reference>